<comment type="subcellular location">
    <subcellularLocation>
        <location evidence="1">Membrane</location>
        <topology evidence="1">Multi-pass membrane protein</topology>
    </subcellularLocation>
</comment>
<comment type="caution">
    <text evidence="7">The sequence shown here is derived from an EMBL/GenBank/DDBJ whole genome shotgun (WGS) entry which is preliminary data.</text>
</comment>
<protein>
    <recommendedName>
        <fullName evidence="9">DUF4870 domain-containing protein</fullName>
    </recommendedName>
</protein>
<dbReference type="EMBL" id="BKCF01000002">
    <property type="protein sequence ID" value="GEQ86227.1"/>
    <property type="molecule type" value="Genomic_DNA"/>
</dbReference>
<evidence type="ECO:0000313" key="7">
    <source>
        <dbReference type="EMBL" id="GEQ86227.1"/>
    </source>
</evidence>
<dbReference type="Proteomes" id="UP000326994">
    <property type="component" value="Unassembled WGS sequence"/>
</dbReference>
<feature type="transmembrane region" description="Helical" evidence="6">
    <location>
        <begin position="61"/>
        <end position="87"/>
    </location>
</feature>
<dbReference type="AlphaFoldDB" id="A0A5J4FUE6"/>
<name>A0A5J4FUE6_9FLAO</name>
<feature type="compositionally biased region" description="Low complexity" evidence="5">
    <location>
        <begin position="193"/>
        <end position="212"/>
    </location>
</feature>
<keyword evidence="8" id="KW-1185">Reference proteome</keyword>
<dbReference type="Pfam" id="PF09685">
    <property type="entry name" value="MamF_MmsF"/>
    <property type="match status" value="1"/>
</dbReference>
<keyword evidence="3 6" id="KW-1133">Transmembrane helix</keyword>
<keyword evidence="2 6" id="KW-0812">Transmembrane</keyword>
<dbReference type="RefSeq" id="WP_151894152.1">
    <property type="nucleotide sequence ID" value="NZ_BKCF01000002.1"/>
</dbReference>
<evidence type="ECO:0000256" key="5">
    <source>
        <dbReference type="SAM" id="MobiDB-lite"/>
    </source>
</evidence>
<dbReference type="OrthoDB" id="9808930at2"/>
<feature type="compositionally biased region" description="Acidic residues" evidence="5">
    <location>
        <begin position="159"/>
        <end position="173"/>
    </location>
</feature>
<evidence type="ECO:0000313" key="8">
    <source>
        <dbReference type="Proteomes" id="UP000326994"/>
    </source>
</evidence>
<accession>A0A5J4FUE6</accession>
<reference evidence="7 8" key="1">
    <citation type="submission" date="2019-08" db="EMBL/GenBank/DDBJ databases">
        <title>Ulvibacter marinistellae sp. nov., isolated from a starfish, Patiria pectinifera.</title>
        <authorList>
            <person name="Kawano K."/>
            <person name="Ushijima N."/>
            <person name="Kihara M."/>
            <person name="Itoh H."/>
        </authorList>
    </citation>
    <scope>NUCLEOTIDE SEQUENCE [LARGE SCALE GENOMIC DNA]</scope>
    <source>
        <strain evidence="7 8">KK4</strain>
    </source>
</reference>
<evidence type="ECO:0000256" key="4">
    <source>
        <dbReference type="ARBA" id="ARBA00023136"/>
    </source>
</evidence>
<dbReference type="InterPro" id="IPR019109">
    <property type="entry name" value="MamF_MmsF"/>
</dbReference>
<feature type="transmembrane region" description="Helical" evidence="6">
    <location>
        <begin position="21"/>
        <end position="40"/>
    </location>
</feature>
<feature type="compositionally biased region" description="Basic and acidic residues" evidence="5">
    <location>
        <begin position="179"/>
        <end position="189"/>
    </location>
</feature>
<evidence type="ECO:0000256" key="6">
    <source>
        <dbReference type="SAM" id="Phobius"/>
    </source>
</evidence>
<gene>
    <name evidence="7" type="ORF">ULMS_17350</name>
</gene>
<feature type="region of interest" description="Disordered" evidence="5">
    <location>
        <begin position="159"/>
        <end position="212"/>
    </location>
</feature>
<evidence type="ECO:0008006" key="9">
    <source>
        <dbReference type="Google" id="ProtNLM"/>
    </source>
</evidence>
<sequence length="212" mass="24130">MEQSITDNQKNLGAFIHASTFLKYFFPLANFFAPLLLWTLHKEKRFLDHHGREALNFQLSIFIYALGIALLSLPFIAIFATDFISLVETIDRATDNHTMRHISNLGGYIALFAIFGLLLFGLFLFELYYVIMGTISASKGEQFKYPLSIKFITASETEQFENEPQDETFEENNSDSNISEEKISEEEKTQAYNNTSSSVDDIIDDSTTSKNS</sequence>
<keyword evidence="4 6" id="KW-0472">Membrane</keyword>
<proteinExistence type="predicted"/>
<feature type="transmembrane region" description="Helical" evidence="6">
    <location>
        <begin position="107"/>
        <end position="131"/>
    </location>
</feature>
<evidence type="ECO:0000256" key="1">
    <source>
        <dbReference type="ARBA" id="ARBA00004141"/>
    </source>
</evidence>
<evidence type="ECO:0000256" key="2">
    <source>
        <dbReference type="ARBA" id="ARBA00022692"/>
    </source>
</evidence>
<organism evidence="7 8">
    <name type="scientific">Patiriisocius marinistellae</name>
    <dbReference type="NCBI Taxonomy" id="2494560"/>
    <lineage>
        <taxon>Bacteria</taxon>
        <taxon>Pseudomonadati</taxon>
        <taxon>Bacteroidota</taxon>
        <taxon>Flavobacteriia</taxon>
        <taxon>Flavobacteriales</taxon>
        <taxon>Flavobacteriaceae</taxon>
        <taxon>Patiriisocius</taxon>
    </lineage>
</organism>
<evidence type="ECO:0000256" key="3">
    <source>
        <dbReference type="ARBA" id="ARBA00022989"/>
    </source>
</evidence>